<dbReference type="PANTHER" id="PTHR34289">
    <property type="entry name" value="PROTEIN, PUTATIVE (DUF819)-RELATED"/>
    <property type="match status" value="1"/>
</dbReference>
<evidence type="ECO:0000313" key="2">
    <source>
        <dbReference type="EMBL" id="SFZ81201.1"/>
    </source>
</evidence>
<feature type="transmembrane region" description="Helical" evidence="1">
    <location>
        <begin position="219"/>
        <end position="242"/>
    </location>
</feature>
<feature type="transmembrane region" description="Helical" evidence="1">
    <location>
        <begin position="349"/>
        <end position="366"/>
    </location>
</feature>
<protein>
    <submittedName>
        <fullName evidence="2">Putative integral membrane protein</fullName>
    </submittedName>
</protein>
<feature type="transmembrane region" description="Helical" evidence="1">
    <location>
        <begin position="406"/>
        <end position="431"/>
    </location>
</feature>
<feature type="transmembrane region" description="Helical" evidence="1">
    <location>
        <begin position="45"/>
        <end position="66"/>
    </location>
</feature>
<proteinExistence type="predicted"/>
<dbReference type="Proteomes" id="UP000231564">
    <property type="component" value="Chromosome MARIT"/>
</dbReference>
<keyword evidence="3" id="KW-1185">Reference proteome</keyword>
<dbReference type="InterPro" id="IPR008537">
    <property type="entry name" value="DUF819"/>
</dbReference>
<organism evidence="2 3">
    <name type="scientific">Tenacibaculum maritimum NCIMB 2154</name>
    <dbReference type="NCBI Taxonomy" id="1349785"/>
    <lineage>
        <taxon>Bacteria</taxon>
        <taxon>Pseudomonadati</taxon>
        <taxon>Bacteroidota</taxon>
        <taxon>Flavobacteriia</taxon>
        <taxon>Flavobacteriales</taxon>
        <taxon>Flavobacteriaceae</taxon>
        <taxon>Tenacibaculum</taxon>
    </lineage>
</organism>
<feature type="transmembrane region" description="Helical" evidence="1">
    <location>
        <begin position="150"/>
        <end position="172"/>
    </location>
</feature>
<feature type="transmembrane region" description="Helical" evidence="1">
    <location>
        <begin position="378"/>
        <end position="399"/>
    </location>
</feature>
<feature type="transmembrane region" description="Helical" evidence="1">
    <location>
        <begin position="282"/>
        <end position="299"/>
    </location>
</feature>
<evidence type="ECO:0000313" key="3">
    <source>
        <dbReference type="Proteomes" id="UP000231564"/>
    </source>
</evidence>
<dbReference type="Pfam" id="PF05684">
    <property type="entry name" value="DUF819"/>
    <property type="match status" value="1"/>
</dbReference>
<feature type="transmembrane region" description="Helical" evidence="1">
    <location>
        <begin position="319"/>
        <end position="337"/>
    </location>
</feature>
<dbReference type="STRING" id="1349785.GCA_000509405_01991"/>
<dbReference type="RefSeq" id="WP_100210917.1">
    <property type="nucleotide sequence ID" value="NZ_CP138495.1"/>
</dbReference>
<dbReference type="AlphaFoldDB" id="A0A2H1E8B2"/>
<keyword evidence="1" id="KW-0472">Membrane</keyword>
<dbReference type="PANTHER" id="PTHR34289:SF8">
    <property type="entry name" value="DUF819 DOMAIN-CONTAINING PROTEIN"/>
    <property type="match status" value="1"/>
</dbReference>
<dbReference type="KEGG" id="tmar:MARIT_0993"/>
<accession>A0A2H1E8B2</accession>
<keyword evidence="1" id="KW-1133">Transmembrane helix</keyword>
<dbReference type="OrthoDB" id="653763at2"/>
<feature type="transmembrane region" description="Helical" evidence="1">
    <location>
        <begin position="118"/>
        <end position="138"/>
    </location>
</feature>
<name>A0A2H1E8B2_9FLAO</name>
<feature type="transmembrane region" description="Helical" evidence="1">
    <location>
        <begin position="437"/>
        <end position="460"/>
    </location>
</feature>
<evidence type="ECO:0000256" key="1">
    <source>
        <dbReference type="SAM" id="Phobius"/>
    </source>
</evidence>
<keyword evidence="1" id="KW-0812">Transmembrane</keyword>
<reference evidence="2 3" key="1">
    <citation type="submission" date="2016-11" db="EMBL/GenBank/DDBJ databases">
        <authorList>
            <person name="Jaros S."/>
            <person name="Januszkiewicz K."/>
            <person name="Wedrychowicz H."/>
        </authorList>
    </citation>
    <scope>NUCLEOTIDE SEQUENCE [LARGE SCALE GENOMIC DNA]</scope>
    <source>
        <strain evidence="2">NCIMB 2154T</strain>
    </source>
</reference>
<dbReference type="EMBL" id="LT634361">
    <property type="protein sequence ID" value="SFZ81201.1"/>
    <property type="molecule type" value="Genomic_DNA"/>
</dbReference>
<dbReference type="GeneID" id="47722562"/>
<feature type="transmembrane region" description="Helical" evidence="1">
    <location>
        <begin position="12"/>
        <end position="33"/>
    </location>
</feature>
<gene>
    <name evidence="2" type="ORF">MARIT_0993</name>
</gene>
<sequence length="464" mass="49901">MGISEINNDIPLFANDTTIFGVLCVILAGIFYTSKLTSFSKFYKVVPALLLCYFIPSICSSLGIIADKWINVSATIQHLNTLYGNLDQVTNLESLKSYIALHNISESDYSQFIGSSKLYYISSRFLLPASLVLLTLSIDLKGVFNLGPKALIMFLTATIGVMIGGPIAILFFKYVSPSILVQVEGTELWKGLSTVAGSWIGGGANQLAMKEQWEVSDNLFSIMAVVDVLVAEVWMAFLLLGVAKSDKIDAWLDADNSSITNLKNKMEKFTLETARIPSFNDLIILLGIAFGVTSIGHIIGDNLGGWIKNNVPFLVDFGLGSAFFWLIIAATTIGILLSFTKAKSYEGAGASKIGTVFIYILVASIGMKMNLNAIIENISLFAIGFVWMLIHVGLLFLVAKLIKAPYFFLAVGSKANIGGAASAPVVAGAFHPSLAPVGVLLAVLGYALGTYGAFACAIMMKWVN</sequence>